<feature type="region of interest" description="Disordered" evidence="1">
    <location>
        <begin position="70"/>
        <end position="92"/>
    </location>
</feature>
<name>A0ABQ9GDH0_9NEOP</name>
<protein>
    <submittedName>
        <fullName evidence="2">Uncharacterized protein</fullName>
    </submittedName>
</protein>
<comment type="caution">
    <text evidence="2">The sequence shown here is derived from an EMBL/GenBank/DDBJ whole genome shotgun (WGS) entry which is preliminary data.</text>
</comment>
<gene>
    <name evidence="2" type="ORF">PR048_029466</name>
</gene>
<accession>A0ABQ9GDH0</accession>
<reference evidence="2 3" key="1">
    <citation type="submission" date="2023-02" db="EMBL/GenBank/DDBJ databases">
        <title>LHISI_Scaffold_Assembly.</title>
        <authorList>
            <person name="Stuart O.P."/>
            <person name="Cleave R."/>
            <person name="Magrath M.J.L."/>
            <person name="Mikheyev A.S."/>
        </authorList>
    </citation>
    <scope>NUCLEOTIDE SEQUENCE [LARGE SCALE GENOMIC DNA]</scope>
    <source>
        <strain evidence="2">Daus_M_001</strain>
        <tissue evidence="2">Leg muscle</tissue>
    </source>
</reference>
<evidence type="ECO:0000313" key="2">
    <source>
        <dbReference type="EMBL" id="KAJ8870444.1"/>
    </source>
</evidence>
<evidence type="ECO:0000256" key="1">
    <source>
        <dbReference type="SAM" id="MobiDB-lite"/>
    </source>
</evidence>
<sequence>MQDAEQRDTPLSIIHGFRERVVTWQPHGWGEEGLAIVYVTQGFCYPPPQTAIRTSNGSCFHPSILLKGNGGEDDEIGGRPTAAEARRKRPRGLPPLAADLNAAALECVYATNSCCGTLAAGGSARGGSCDHGQDAGATVQTWQHHALIGQSSVEEQSFEKMLVVGTPTDSLVHPVFDASWRTVARSSPSTATADNQCTVDVGASAHTIIPSATSELKFCRVGEHPGANPRPPGYRSATLPLSYGTNVTSDDAGNLFNRYTANIGQLVRIIIDFICLIISKLFWKLLVSSYILRDRGGVVVRLPASQGELIFACEDRAGRCCWSAFFLGDPRFPRPFIPALLRTHLALPTSALKTSRLSTLVSLSALWSRLSSPLVGRPVSSFHVKLFYIHSGDRVRYYLVFMPLSRLQHFWSPEPVRCVGT</sequence>
<keyword evidence="3" id="KW-1185">Reference proteome</keyword>
<dbReference type="Proteomes" id="UP001159363">
    <property type="component" value="Chromosome 12"/>
</dbReference>
<evidence type="ECO:0000313" key="3">
    <source>
        <dbReference type="Proteomes" id="UP001159363"/>
    </source>
</evidence>
<proteinExistence type="predicted"/>
<organism evidence="2 3">
    <name type="scientific">Dryococelus australis</name>
    <dbReference type="NCBI Taxonomy" id="614101"/>
    <lineage>
        <taxon>Eukaryota</taxon>
        <taxon>Metazoa</taxon>
        <taxon>Ecdysozoa</taxon>
        <taxon>Arthropoda</taxon>
        <taxon>Hexapoda</taxon>
        <taxon>Insecta</taxon>
        <taxon>Pterygota</taxon>
        <taxon>Neoptera</taxon>
        <taxon>Polyneoptera</taxon>
        <taxon>Phasmatodea</taxon>
        <taxon>Verophasmatodea</taxon>
        <taxon>Anareolatae</taxon>
        <taxon>Phasmatidae</taxon>
        <taxon>Eurycanthinae</taxon>
        <taxon>Dryococelus</taxon>
    </lineage>
</organism>
<dbReference type="EMBL" id="JARBHB010000013">
    <property type="protein sequence ID" value="KAJ8870444.1"/>
    <property type="molecule type" value="Genomic_DNA"/>
</dbReference>